<dbReference type="GO" id="GO:0003677">
    <property type="term" value="F:DNA binding"/>
    <property type="evidence" value="ECO:0007669"/>
    <property type="project" value="UniProtKB-KW"/>
</dbReference>
<evidence type="ECO:0000256" key="3">
    <source>
        <dbReference type="ARBA" id="ARBA00023125"/>
    </source>
</evidence>
<dbReference type="Proteomes" id="UP000032417">
    <property type="component" value="Chromosome 1"/>
</dbReference>
<keyword evidence="2" id="KW-0805">Transcription regulation</keyword>
<dbReference type="InterPro" id="IPR005650">
    <property type="entry name" value="BlaI_family"/>
</dbReference>
<evidence type="ECO:0000256" key="4">
    <source>
        <dbReference type="ARBA" id="ARBA00023163"/>
    </source>
</evidence>
<evidence type="ECO:0000256" key="2">
    <source>
        <dbReference type="ARBA" id="ARBA00023015"/>
    </source>
</evidence>
<proteinExistence type="inferred from homology"/>
<dbReference type="KEGG" id="pbt:ING2E5B_0318"/>
<evidence type="ECO:0000313" key="6">
    <source>
        <dbReference type="Proteomes" id="UP000032417"/>
    </source>
</evidence>
<comment type="similarity">
    <text evidence="1">Belongs to the BlaI transcriptional regulatory family.</text>
</comment>
<dbReference type="Gene3D" id="1.10.4040.10">
    <property type="entry name" value="Penicillinase repressor domain"/>
    <property type="match status" value="1"/>
</dbReference>
<dbReference type="SUPFAM" id="SSF46785">
    <property type="entry name" value="Winged helix' DNA-binding domain"/>
    <property type="match status" value="1"/>
</dbReference>
<evidence type="ECO:0000313" key="5">
    <source>
        <dbReference type="EMBL" id="CEA15087.1"/>
    </source>
</evidence>
<accession>A0A098BZL8</accession>
<keyword evidence="4" id="KW-0804">Transcription</keyword>
<dbReference type="PATRIC" id="fig|1562970.3.peg.315"/>
<reference evidence="5 6" key="1">
    <citation type="submission" date="2014-08" db="EMBL/GenBank/DDBJ databases">
        <authorList>
            <person name="Wibberg D."/>
        </authorList>
    </citation>
    <scope>NUCLEOTIDE SEQUENCE [LARGE SCALE GENOMIC DNA]</scope>
    <source>
        <strain evidence="6">ING2-E5B</strain>
    </source>
</reference>
<name>A0A098BZL8_9BACT</name>
<dbReference type="InterPro" id="IPR036390">
    <property type="entry name" value="WH_DNA-bd_sf"/>
</dbReference>
<dbReference type="GO" id="GO:0045892">
    <property type="term" value="P:negative regulation of DNA-templated transcription"/>
    <property type="evidence" value="ECO:0007669"/>
    <property type="project" value="InterPro"/>
</dbReference>
<organism evidence="5 6">
    <name type="scientific">Fermentimonas caenicola</name>
    <dbReference type="NCBI Taxonomy" id="1562970"/>
    <lineage>
        <taxon>Bacteria</taxon>
        <taxon>Pseudomonadati</taxon>
        <taxon>Bacteroidota</taxon>
        <taxon>Bacteroidia</taxon>
        <taxon>Bacteroidales</taxon>
        <taxon>Dysgonomonadaceae</taxon>
        <taxon>Fermentimonas</taxon>
    </lineage>
</organism>
<dbReference type="InterPro" id="IPR036388">
    <property type="entry name" value="WH-like_DNA-bd_sf"/>
</dbReference>
<keyword evidence="3" id="KW-0238">DNA-binding</keyword>
<sequence length="120" mass="14252">MERLTPQEENVMLHVWQLNECAIKDVVERMEEPRQPYTTVASIFNNLENKGYLTKRRFGNVKVYKPKITESAYKKHFLSDVVKSYFDNSYKELVSFFAKEQKISADDLQEIVRLIENSQR</sequence>
<evidence type="ECO:0008006" key="7">
    <source>
        <dbReference type="Google" id="ProtNLM"/>
    </source>
</evidence>
<dbReference type="Gene3D" id="1.10.10.10">
    <property type="entry name" value="Winged helix-like DNA-binding domain superfamily/Winged helix DNA-binding domain"/>
    <property type="match status" value="1"/>
</dbReference>
<dbReference type="STRING" id="1562970.ING2E5B_0318"/>
<dbReference type="Pfam" id="PF03965">
    <property type="entry name" value="Penicillinase_R"/>
    <property type="match status" value="1"/>
</dbReference>
<dbReference type="PIRSF" id="PIRSF019455">
    <property type="entry name" value="CopR_AtkY"/>
    <property type="match status" value="1"/>
</dbReference>
<gene>
    <name evidence="5" type="ORF">ING2E5B_0318</name>
</gene>
<protein>
    <recommendedName>
        <fullName evidence="7">Transcriptional regulator</fullName>
    </recommendedName>
</protein>
<dbReference type="AlphaFoldDB" id="A0A098BZL8"/>
<dbReference type="HOGENOM" id="CLU_119090_4_0_10"/>
<dbReference type="OrthoDB" id="1098508at2"/>
<evidence type="ECO:0000256" key="1">
    <source>
        <dbReference type="ARBA" id="ARBA00011046"/>
    </source>
</evidence>
<keyword evidence="6" id="KW-1185">Reference proteome</keyword>
<dbReference type="EMBL" id="LN515532">
    <property type="protein sequence ID" value="CEA15087.1"/>
    <property type="molecule type" value="Genomic_DNA"/>
</dbReference>